<dbReference type="eggNOG" id="KOG4748">
    <property type="taxonomic scope" value="Eukaryota"/>
</dbReference>
<evidence type="ECO:0000256" key="3">
    <source>
        <dbReference type="ARBA" id="ARBA00022676"/>
    </source>
</evidence>
<organism evidence="14 15">
    <name type="scientific">Sorghum bicolor</name>
    <name type="common">Sorghum</name>
    <name type="synonym">Sorghum vulgare</name>
    <dbReference type="NCBI Taxonomy" id="4558"/>
    <lineage>
        <taxon>Eukaryota</taxon>
        <taxon>Viridiplantae</taxon>
        <taxon>Streptophyta</taxon>
        <taxon>Embryophyta</taxon>
        <taxon>Tracheophyta</taxon>
        <taxon>Spermatophyta</taxon>
        <taxon>Magnoliopsida</taxon>
        <taxon>Liliopsida</taxon>
        <taxon>Poales</taxon>
        <taxon>Poaceae</taxon>
        <taxon>PACMAD clade</taxon>
        <taxon>Panicoideae</taxon>
        <taxon>Andropogonodae</taxon>
        <taxon>Andropogoneae</taxon>
        <taxon>Sorghinae</taxon>
        <taxon>Sorghum</taxon>
    </lineage>
</organism>
<evidence type="ECO:0000256" key="13">
    <source>
        <dbReference type="SAM" id="Phobius"/>
    </source>
</evidence>
<comment type="function">
    <text evidence="11">Probable glycosyltransferase that may be involved in the biosynthesis of xyloglucan.</text>
</comment>
<evidence type="ECO:0000313" key="14">
    <source>
        <dbReference type="EMBL" id="OQU83607.1"/>
    </source>
</evidence>
<dbReference type="EMBL" id="CM000764">
    <property type="protein sequence ID" value="OQU83607.1"/>
    <property type="molecule type" value="Genomic_DNA"/>
</dbReference>
<evidence type="ECO:0000256" key="1">
    <source>
        <dbReference type="ARBA" id="ARBA00004323"/>
    </source>
</evidence>
<dbReference type="GO" id="GO:0000139">
    <property type="term" value="C:Golgi membrane"/>
    <property type="evidence" value="ECO:0007669"/>
    <property type="project" value="UniProtKB-SubCell"/>
</dbReference>
<evidence type="ECO:0000256" key="11">
    <source>
        <dbReference type="ARBA" id="ARBA00059144"/>
    </source>
</evidence>
<reference evidence="14 15" key="1">
    <citation type="journal article" date="2009" name="Nature">
        <title>The Sorghum bicolor genome and the diversification of grasses.</title>
        <authorList>
            <person name="Paterson A.H."/>
            <person name="Bowers J.E."/>
            <person name="Bruggmann R."/>
            <person name="Dubchak I."/>
            <person name="Grimwood J."/>
            <person name="Gundlach H."/>
            <person name="Haberer G."/>
            <person name="Hellsten U."/>
            <person name="Mitros T."/>
            <person name="Poliakov A."/>
            <person name="Schmutz J."/>
            <person name="Spannagl M."/>
            <person name="Tang H."/>
            <person name="Wang X."/>
            <person name="Wicker T."/>
            <person name="Bharti A.K."/>
            <person name="Chapman J."/>
            <person name="Feltus F.A."/>
            <person name="Gowik U."/>
            <person name="Grigoriev I.V."/>
            <person name="Lyons E."/>
            <person name="Maher C.A."/>
            <person name="Martis M."/>
            <person name="Narechania A."/>
            <person name="Otillar R.P."/>
            <person name="Penning B.W."/>
            <person name="Salamov A.A."/>
            <person name="Wang Y."/>
            <person name="Zhang L."/>
            <person name="Carpita N.C."/>
            <person name="Freeling M."/>
            <person name="Gingle A.R."/>
            <person name="Hash C.T."/>
            <person name="Keller B."/>
            <person name="Klein P."/>
            <person name="Kresovich S."/>
            <person name="McCann M.C."/>
            <person name="Ming R."/>
            <person name="Peterson D.G."/>
            <person name="Mehboob-ur-Rahman"/>
            <person name="Ware D."/>
            <person name="Westhoff P."/>
            <person name="Mayer K.F."/>
            <person name="Messing J."/>
            <person name="Rokhsar D.S."/>
        </authorList>
    </citation>
    <scope>NUCLEOTIDE SEQUENCE [LARGE SCALE GENOMIC DNA]</scope>
    <source>
        <strain evidence="15">cv. BTx623</strain>
    </source>
</reference>
<dbReference type="InterPro" id="IPR008630">
    <property type="entry name" value="Glyco_trans_34"/>
</dbReference>
<dbReference type="Pfam" id="PF05637">
    <property type="entry name" value="Glyco_transf_34"/>
    <property type="match status" value="1"/>
</dbReference>
<keyword evidence="7 13" id="KW-1133">Transmembrane helix</keyword>
<evidence type="ECO:0000256" key="4">
    <source>
        <dbReference type="ARBA" id="ARBA00022679"/>
    </source>
</evidence>
<sequence>MAAASEAASLRVSASAGSSKHHGTQGPAAGHGRGRRARDALVFAAGVAAALLALVGTSSVLHPGGRGGLLVSLPVPVPGPDDGPRTFYDDPELSYAVAAPGRRLTGWDAKRAQWLRSRGRRNAPERVVMVSGSQPEPCPGAAGDHLLLRFLKNKLDYCRLHGIELLYNREFLHPAMTGYWAKIPIVRAAMVAHPEAEWVWWVDSDAVFTDMDFSLPLAKYAGRNLVVYGWPHKFFVRKSWLGLNAGVFLIRNCQWSLDFMDEWASMGPAYPEEHARWGKTFREALGDKDSDVADDQSALVYLLLNGWERLGKKTFVETEYFFQGYWKEVVDRLDGVAARYEAVERRACTPGGMGMGLRRRHAEREHLRYAAARNAAVSGVVPGPAGGGVEGWRRPLITHFPCSGGRNPMYSRESCDNGMRRALAFADDQVLRAYGFRHAAPLNDTVRALPFDYPAARARKH</sequence>
<gene>
    <name evidence="14" type="ORF">SORBI_3005G144101</name>
</gene>
<protein>
    <recommendedName>
        <fullName evidence="16">Glycosyltransferase 6</fullName>
    </recommendedName>
</protein>
<dbReference type="AlphaFoldDB" id="A0A1Z5RIW6"/>
<name>A0A1Z5RIW6_SORBI</name>
<evidence type="ECO:0000313" key="15">
    <source>
        <dbReference type="Proteomes" id="UP000000768"/>
    </source>
</evidence>
<evidence type="ECO:0000256" key="6">
    <source>
        <dbReference type="ARBA" id="ARBA00022968"/>
    </source>
</evidence>
<dbReference type="PANTHER" id="PTHR31311:SF20">
    <property type="entry name" value="GLYCOSYLTRANSFERASE 6"/>
    <property type="match status" value="1"/>
</dbReference>
<dbReference type="FunFam" id="3.90.550.10:FF:000101">
    <property type="entry name" value="Probable glycosyltransferase 5"/>
    <property type="match status" value="1"/>
</dbReference>
<keyword evidence="15" id="KW-1185">Reference proteome</keyword>
<comment type="similarity">
    <text evidence="2">Belongs to the glycosyltransferase 34 family.</text>
</comment>
<feature type="region of interest" description="Disordered" evidence="12">
    <location>
        <begin position="1"/>
        <end position="33"/>
    </location>
</feature>
<keyword evidence="10" id="KW-0325">Glycoprotein</keyword>
<evidence type="ECO:0000256" key="8">
    <source>
        <dbReference type="ARBA" id="ARBA00023034"/>
    </source>
</evidence>
<evidence type="ECO:0000256" key="7">
    <source>
        <dbReference type="ARBA" id="ARBA00022989"/>
    </source>
</evidence>
<reference evidence="15" key="2">
    <citation type="journal article" date="2018" name="Plant J.">
        <title>The Sorghum bicolor reference genome: improved assembly, gene annotations, a transcriptome atlas, and signatures of genome organization.</title>
        <authorList>
            <person name="McCormick R.F."/>
            <person name="Truong S.K."/>
            <person name="Sreedasyam A."/>
            <person name="Jenkins J."/>
            <person name="Shu S."/>
            <person name="Sims D."/>
            <person name="Kennedy M."/>
            <person name="Amirebrahimi M."/>
            <person name="Weers B.D."/>
            <person name="McKinley B."/>
            <person name="Mattison A."/>
            <person name="Morishige D.T."/>
            <person name="Grimwood J."/>
            <person name="Schmutz J."/>
            <person name="Mullet J.E."/>
        </authorList>
    </citation>
    <scope>NUCLEOTIDE SEQUENCE [LARGE SCALE GENOMIC DNA]</scope>
    <source>
        <strain evidence="15">cv. BTx623</strain>
    </source>
</reference>
<dbReference type="InParanoid" id="A0A1Z5RIW6"/>
<evidence type="ECO:0000256" key="10">
    <source>
        <dbReference type="ARBA" id="ARBA00023180"/>
    </source>
</evidence>
<dbReference type="GO" id="GO:0008378">
    <property type="term" value="F:galactosyltransferase activity"/>
    <property type="evidence" value="ECO:0000318"/>
    <property type="project" value="GO_Central"/>
</dbReference>
<evidence type="ECO:0000256" key="12">
    <source>
        <dbReference type="SAM" id="MobiDB-lite"/>
    </source>
</evidence>
<proteinExistence type="inferred from homology"/>
<comment type="subcellular location">
    <subcellularLocation>
        <location evidence="1">Golgi apparatus membrane</location>
        <topology evidence="1">Single-pass type II membrane protein</topology>
    </subcellularLocation>
</comment>
<evidence type="ECO:0000256" key="5">
    <source>
        <dbReference type="ARBA" id="ARBA00022692"/>
    </source>
</evidence>
<evidence type="ECO:0008006" key="16">
    <source>
        <dbReference type="Google" id="ProtNLM"/>
    </source>
</evidence>
<dbReference type="PANTHER" id="PTHR31311">
    <property type="entry name" value="XYLOGLUCAN 6-XYLOSYLTRANSFERASE 5-RELATED-RELATED"/>
    <property type="match status" value="1"/>
</dbReference>
<dbReference type="Gramene" id="OQU83607">
    <property type="protein sequence ID" value="OQU83607"/>
    <property type="gene ID" value="SORBI_3005G144101"/>
</dbReference>
<keyword evidence="6" id="KW-0735">Signal-anchor</keyword>
<dbReference type="Gene3D" id="3.90.550.10">
    <property type="entry name" value="Spore Coat Polysaccharide Biosynthesis Protein SpsA, Chain A"/>
    <property type="match status" value="1"/>
</dbReference>
<dbReference type="Proteomes" id="UP000000768">
    <property type="component" value="Chromosome 5"/>
</dbReference>
<keyword evidence="3" id="KW-0328">Glycosyltransferase</keyword>
<keyword evidence="8" id="KW-0333">Golgi apparatus</keyword>
<keyword evidence="9 13" id="KW-0472">Membrane</keyword>
<evidence type="ECO:0000256" key="2">
    <source>
        <dbReference type="ARBA" id="ARBA00005664"/>
    </source>
</evidence>
<dbReference type="InterPro" id="IPR029044">
    <property type="entry name" value="Nucleotide-diphossugar_trans"/>
</dbReference>
<keyword evidence="5 13" id="KW-0812">Transmembrane</keyword>
<accession>A0A1Z5RIW6</accession>
<dbReference type="OMA" id="KMERNEG"/>
<keyword evidence="4" id="KW-0808">Transferase</keyword>
<evidence type="ECO:0000256" key="9">
    <source>
        <dbReference type="ARBA" id="ARBA00023136"/>
    </source>
</evidence>
<feature type="transmembrane region" description="Helical" evidence="13">
    <location>
        <begin position="40"/>
        <end position="61"/>
    </location>
</feature>